<organism evidence="6 7">
    <name type="scientific">Aphidius gifuensis</name>
    <name type="common">Parasitoid wasp</name>
    <dbReference type="NCBI Taxonomy" id="684658"/>
    <lineage>
        <taxon>Eukaryota</taxon>
        <taxon>Metazoa</taxon>
        <taxon>Ecdysozoa</taxon>
        <taxon>Arthropoda</taxon>
        <taxon>Hexapoda</taxon>
        <taxon>Insecta</taxon>
        <taxon>Pterygota</taxon>
        <taxon>Neoptera</taxon>
        <taxon>Endopterygota</taxon>
        <taxon>Hymenoptera</taxon>
        <taxon>Apocrita</taxon>
        <taxon>Ichneumonoidea</taxon>
        <taxon>Braconidae</taxon>
        <taxon>Aphidiinae</taxon>
        <taxon>Aphidius</taxon>
    </lineage>
</organism>
<dbReference type="InterPro" id="IPR010482">
    <property type="entry name" value="TECPR1-like_DysF"/>
</dbReference>
<dbReference type="SUPFAM" id="SSF49899">
    <property type="entry name" value="Concanavalin A-like lectins/glucanases"/>
    <property type="match status" value="1"/>
</dbReference>
<dbReference type="SMART" id="SM00908">
    <property type="entry name" value="Gal-bind_lectin"/>
    <property type="match status" value="1"/>
</dbReference>
<dbReference type="GO" id="GO:0030246">
    <property type="term" value="F:carbohydrate binding"/>
    <property type="evidence" value="ECO:0007669"/>
    <property type="project" value="UniProtKB-KW"/>
</dbReference>
<dbReference type="EMBL" id="JACMRX010000005">
    <property type="protein sequence ID" value="KAF7988805.1"/>
    <property type="molecule type" value="Genomic_DNA"/>
</dbReference>
<dbReference type="InterPro" id="IPR001079">
    <property type="entry name" value="Galectin_CRD"/>
</dbReference>
<dbReference type="InterPro" id="IPR006614">
    <property type="entry name" value="Peroxin/Ferlin"/>
</dbReference>
<feature type="domain" description="Galectin" evidence="5">
    <location>
        <begin position="853"/>
        <end position="992"/>
    </location>
</feature>
<comment type="similarity">
    <text evidence="1">Belongs to the TECPR1 family.</text>
</comment>
<evidence type="ECO:0000256" key="4">
    <source>
        <dbReference type="SAM" id="MobiDB-lite"/>
    </source>
</evidence>
<reference evidence="6 7" key="1">
    <citation type="submission" date="2020-08" db="EMBL/GenBank/DDBJ databases">
        <title>Aphidius gifuensis genome sequencing and assembly.</title>
        <authorList>
            <person name="Du Z."/>
        </authorList>
    </citation>
    <scope>NUCLEOTIDE SEQUENCE [LARGE SCALE GENOMIC DNA]</scope>
    <source>
        <strain evidence="6">YNYX2018</strain>
        <tissue evidence="6">Adults</tissue>
    </source>
</reference>
<evidence type="ECO:0000256" key="3">
    <source>
        <dbReference type="ARBA" id="ARBA00022737"/>
    </source>
</evidence>
<dbReference type="GO" id="GO:0098588">
    <property type="term" value="C:bounding membrane of organelle"/>
    <property type="evidence" value="ECO:0007669"/>
    <property type="project" value="UniProtKB-ARBA"/>
</dbReference>
<evidence type="ECO:0000313" key="7">
    <source>
        <dbReference type="Proteomes" id="UP000639338"/>
    </source>
</evidence>
<name>A0A835CQ49_APHGI</name>
<protein>
    <recommendedName>
        <fullName evidence="5">Galectin domain-containing protein</fullName>
    </recommendedName>
</protein>
<comment type="caution">
    <text evidence="6">The sequence shown here is derived from an EMBL/GenBank/DDBJ whole genome shotgun (WGS) entry which is preliminary data.</text>
</comment>
<dbReference type="Gene3D" id="2.60.120.200">
    <property type="match status" value="1"/>
</dbReference>
<sequence length="1397" mass="157899">MPSTYLYGINNEGRIFGLSTTGNMWREFIYLGLEFKRLSAVSHFMWAIGGDRQVYVHVHGLDIPIRIKEETWENERWLPIEGFGDRLLPTDRYHFSNIDGTIDRSRDKVKLPSMAWQWEGDWTIETTLDGQPLDHDGWTYAVDFPAKYTPIKKWKSCVRRRKWVRYRRYSAMNSWCAIAPLHKDPTKEPFIDVSIGGYQIPGTSNGQLSVWAVTAHGRLMYRYGVTTTSPEGIRWNSIKLINGHEVIQVSVGTTGLVWAILNDGRAITRTGITRQNPIGDDWSIIDIPKKNIKLIQISVGYNSVWAITNDYTVWFRKGINGDMSGVDVQCATGNGWIEMSNKMAVISVTSNDYVFGIGYDDRYLYYRTGINKTELTGKKWRLINVPLQLSRASSNASLSSSNRHSLCGTPKLINDYYQNWNSSLNKSPNNISCSSSSGGGGGGAHGIGSSNNSNVGSVGGNSNDNDNIKTTINNINEQSRSAPTPTSLKLWQKNDNDNSNKKIASCDELLSDIVGNIKISNESLSHSCESTIVIGKGMDSTIKVNPAAWSPVHSVGSMVGVEAHPETDDSIFDPDLSGNSGIYGDDEHTNGIYWTDNDVLWCNIEAGACIIDTINLPKWLNDNNNNNNNNNNSNNNTTTMITNNNNNINNEINELWRLTILNKLKKRLSNINYDTNNYVNAIEHSSWIKNGDARYKLKCTTNNYDDCIIELEWISSNSDKYDTGTLTILNSNGATTITQFSVTDIKCVVCCSEPGIPRISIHTPKLKKLKVLYLQFSTDTEMEDWIGHITLVTCKINNVYGRPGKNSIWTTTSLGDIYVYDPIIDESNQLNNDNTYTKELLDINNYNNKNIPFECLLQNGFSINSSLNITAYIHDDADRLSFNLVCHMSTINNKNKNNDTHDVALHFNPRLNENIIVRNTYKNNKWGDEERDDNVLFKKSTNINIIINCEKNGYRIFINNTEYTYYNHRIIPDNITHLKIKGFMTINKILYKSNNIIIEPITMFWRQIGGHLRKVLTCQSGVTWGIGYDNTPWVYTGGWGGLYLKFNDSQNDINTMTDTHNYYVYENQRWNPVTGYTNHGLPTDRPMWSDVTGKYKRTKEHTKLLSMHWRWLSDWIIDFHTPGGVDRDGWQYATDFPSQYHSKKQFTDYVRRRRWFRKCLLTTSGPWKELGNTKIIDLSLYSSFDNGIDGPIDVWAIAVNGEALYRHGVSESSPFGITWEHIPSDQPLISISCGPHGQVWAVGKNGTSYWRFGITQNKPIGDLWTNVEPPSGAKLKQLSVGCNVVWAIDYNGKLYVRKEIQPKIFPEGTHWQTLPSMPNDPIHIDMSVTTAKQGFRSVSVSPDNGQVWAISGAGIVCRRIGITNDNPAGHYWTTGIGANWQSISVSSLTNGTTKSSH</sequence>
<feature type="region of interest" description="Disordered" evidence="4">
    <location>
        <begin position="431"/>
        <end position="494"/>
    </location>
</feature>
<feature type="compositionally biased region" description="Polar residues" evidence="4">
    <location>
        <begin position="477"/>
        <end position="489"/>
    </location>
</feature>
<evidence type="ECO:0000313" key="6">
    <source>
        <dbReference type="EMBL" id="KAF7988805.1"/>
    </source>
</evidence>
<dbReference type="Pfam" id="PF06462">
    <property type="entry name" value="Hyd_WA"/>
    <property type="match status" value="6"/>
</dbReference>
<dbReference type="PROSITE" id="PS51304">
    <property type="entry name" value="GALECTIN"/>
    <property type="match status" value="1"/>
</dbReference>
<dbReference type="SMART" id="SM00693">
    <property type="entry name" value="DysFN"/>
    <property type="match status" value="2"/>
</dbReference>
<dbReference type="Pfam" id="PF19193">
    <property type="entry name" value="Tectonin"/>
    <property type="match status" value="1"/>
</dbReference>
<evidence type="ECO:0000259" key="5">
    <source>
        <dbReference type="PROSITE" id="PS51304"/>
    </source>
</evidence>
<evidence type="ECO:0000256" key="1">
    <source>
        <dbReference type="ARBA" id="ARBA00005966"/>
    </source>
</evidence>
<accession>A0A835CQ49</accession>
<dbReference type="InterPro" id="IPR013320">
    <property type="entry name" value="ConA-like_dom_sf"/>
</dbReference>
<evidence type="ECO:0000256" key="2">
    <source>
        <dbReference type="ARBA" id="ARBA00022734"/>
    </source>
</evidence>
<dbReference type="InterPro" id="IPR009091">
    <property type="entry name" value="RCC1/BLIP-II"/>
</dbReference>
<dbReference type="SUPFAM" id="SSF50985">
    <property type="entry name" value="RCC1/BLIP-II"/>
    <property type="match status" value="1"/>
</dbReference>
<dbReference type="CDD" id="cd00070">
    <property type="entry name" value="GLECT"/>
    <property type="match status" value="1"/>
</dbReference>
<dbReference type="SMART" id="SM00694">
    <property type="entry name" value="DysFC"/>
    <property type="match status" value="2"/>
</dbReference>
<dbReference type="GO" id="GO:0005737">
    <property type="term" value="C:cytoplasm"/>
    <property type="evidence" value="ECO:0007669"/>
    <property type="project" value="UniProtKB-ARBA"/>
</dbReference>
<gene>
    <name evidence="6" type="ORF">HCN44_007115</name>
</gene>
<keyword evidence="7" id="KW-1185">Reference proteome</keyword>
<keyword evidence="2" id="KW-0430">Lectin</keyword>
<dbReference type="InterPro" id="IPR051513">
    <property type="entry name" value="Tectonin_beta-prop"/>
</dbReference>
<feature type="compositionally biased region" description="Gly residues" evidence="4">
    <location>
        <begin position="437"/>
        <end position="446"/>
    </location>
</feature>
<proteinExistence type="inferred from homology"/>
<keyword evidence="3" id="KW-0677">Repeat</keyword>
<dbReference type="InterPro" id="IPR006624">
    <property type="entry name" value="Beta-propeller_rpt_TECPR"/>
</dbReference>
<dbReference type="Pfam" id="PF06398">
    <property type="entry name" value="Pex24p"/>
    <property type="match status" value="1"/>
</dbReference>
<dbReference type="SMART" id="SM00276">
    <property type="entry name" value="GLECT"/>
    <property type="match status" value="1"/>
</dbReference>
<dbReference type="Proteomes" id="UP000639338">
    <property type="component" value="Unassembled WGS sequence"/>
</dbReference>
<dbReference type="SMART" id="SM00706">
    <property type="entry name" value="TECPR"/>
    <property type="match status" value="10"/>
</dbReference>
<dbReference type="PANTHER" id="PTHR23250:SF1">
    <property type="entry name" value="TECTONIN BETA-PROPELLER REPEAT-CONTAINING PROTEIN 1"/>
    <property type="match status" value="1"/>
</dbReference>
<feature type="compositionally biased region" description="Low complexity" evidence="4">
    <location>
        <begin position="447"/>
        <end position="476"/>
    </location>
</feature>
<dbReference type="PANTHER" id="PTHR23250">
    <property type="entry name" value="DYSFERLIN-RELATED"/>
    <property type="match status" value="1"/>
</dbReference>
<dbReference type="OrthoDB" id="72441at2759"/>
<dbReference type="Pfam" id="PF00337">
    <property type="entry name" value="Gal-bind_lectin"/>
    <property type="match status" value="1"/>
</dbReference>